<dbReference type="CDD" id="cd00130">
    <property type="entry name" value="PAS"/>
    <property type="match status" value="3"/>
</dbReference>
<dbReference type="Pfam" id="PF13185">
    <property type="entry name" value="GAF_2"/>
    <property type="match status" value="1"/>
</dbReference>
<dbReference type="PROSITE" id="PS50112">
    <property type="entry name" value="PAS"/>
    <property type="match status" value="1"/>
</dbReference>
<dbReference type="PROSITE" id="PS50887">
    <property type="entry name" value="GGDEF"/>
    <property type="match status" value="1"/>
</dbReference>
<dbReference type="InterPro" id="IPR003018">
    <property type="entry name" value="GAF"/>
</dbReference>
<dbReference type="InterPro" id="IPR035965">
    <property type="entry name" value="PAS-like_dom_sf"/>
</dbReference>
<evidence type="ECO:0000259" key="2">
    <source>
        <dbReference type="PROSITE" id="PS50113"/>
    </source>
</evidence>
<dbReference type="InterPro" id="IPR000160">
    <property type="entry name" value="GGDEF_dom"/>
</dbReference>
<feature type="domain" description="GGDEF" evidence="4">
    <location>
        <begin position="705"/>
        <end position="839"/>
    </location>
</feature>
<proteinExistence type="predicted"/>
<evidence type="ECO:0000259" key="1">
    <source>
        <dbReference type="PROSITE" id="PS50112"/>
    </source>
</evidence>
<dbReference type="PANTHER" id="PTHR44757">
    <property type="entry name" value="DIGUANYLATE CYCLASE DGCP"/>
    <property type="match status" value="1"/>
</dbReference>
<name>A0ABQ2SCC3_9DEIO</name>
<dbReference type="InterPro" id="IPR013655">
    <property type="entry name" value="PAS_fold_3"/>
</dbReference>
<reference evidence="6" key="1">
    <citation type="journal article" date="2019" name="Int. J. Syst. Evol. Microbiol.">
        <title>The Global Catalogue of Microorganisms (GCM) 10K type strain sequencing project: providing services to taxonomists for standard genome sequencing and annotation.</title>
        <authorList>
            <consortium name="The Broad Institute Genomics Platform"/>
            <consortium name="The Broad Institute Genome Sequencing Center for Infectious Disease"/>
            <person name="Wu L."/>
            <person name="Ma J."/>
        </authorList>
    </citation>
    <scope>NUCLEOTIDE SEQUENCE [LARGE SCALE GENOMIC DNA]</scope>
    <source>
        <strain evidence="6">JCM 31405</strain>
    </source>
</reference>
<dbReference type="Pfam" id="PF08447">
    <property type="entry name" value="PAS_3"/>
    <property type="match status" value="1"/>
</dbReference>
<evidence type="ECO:0000313" key="6">
    <source>
        <dbReference type="Proteomes" id="UP000644548"/>
    </source>
</evidence>
<keyword evidence="6" id="KW-1185">Reference proteome</keyword>
<dbReference type="Gene3D" id="3.30.70.270">
    <property type="match status" value="1"/>
</dbReference>
<dbReference type="InterPro" id="IPR000700">
    <property type="entry name" value="PAS-assoc_C"/>
</dbReference>
<dbReference type="RefSeq" id="WP_189075039.1">
    <property type="nucleotide sequence ID" value="NZ_BMQN01000034.1"/>
</dbReference>
<dbReference type="Gene3D" id="3.30.450.40">
    <property type="match status" value="1"/>
</dbReference>
<dbReference type="Pfam" id="PF00563">
    <property type="entry name" value="EAL"/>
    <property type="match status" value="1"/>
</dbReference>
<comment type="caution">
    <text evidence="5">The sequence shown here is derived from an EMBL/GenBank/DDBJ whole genome shotgun (WGS) entry which is preliminary data.</text>
</comment>
<dbReference type="SUPFAM" id="SSF141868">
    <property type="entry name" value="EAL domain-like"/>
    <property type="match status" value="1"/>
</dbReference>
<evidence type="ECO:0000259" key="3">
    <source>
        <dbReference type="PROSITE" id="PS50883"/>
    </source>
</evidence>
<dbReference type="Pfam" id="PF00990">
    <property type="entry name" value="GGDEF"/>
    <property type="match status" value="1"/>
</dbReference>
<evidence type="ECO:0000259" key="4">
    <source>
        <dbReference type="PROSITE" id="PS50887"/>
    </source>
</evidence>
<dbReference type="InterPro" id="IPR029016">
    <property type="entry name" value="GAF-like_dom_sf"/>
</dbReference>
<dbReference type="SMART" id="SM00065">
    <property type="entry name" value="GAF"/>
    <property type="match status" value="1"/>
</dbReference>
<accession>A0ABQ2SCC3</accession>
<dbReference type="SUPFAM" id="SSF55785">
    <property type="entry name" value="PYP-like sensor domain (PAS domain)"/>
    <property type="match status" value="3"/>
</dbReference>
<dbReference type="NCBIfam" id="TIGR00254">
    <property type="entry name" value="GGDEF"/>
    <property type="match status" value="1"/>
</dbReference>
<feature type="domain" description="EAL" evidence="3">
    <location>
        <begin position="848"/>
        <end position="1100"/>
    </location>
</feature>
<dbReference type="SMART" id="SM00091">
    <property type="entry name" value="PAS"/>
    <property type="match status" value="3"/>
</dbReference>
<feature type="domain" description="PAC" evidence="2">
    <location>
        <begin position="356"/>
        <end position="408"/>
    </location>
</feature>
<evidence type="ECO:0008006" key="7">
    <source>
        <dbReference type="Google" id="ProtNLM"/>
    </source>
</evidence>
<dbReference type="SUPFAM" id="SSF55781">
    <property type="entry name" value="GAF domain-like"/>
    <property type="match status" value="1"/>
</dbReference>
<dbReference type="Gene3D" id="3.20.20.450">
    <property type="entry name" value="EAL domain"/>
    <property type="match status" value="1"/>
</dbReference>
<dbReference type="CDD" id="cd01948">
    <property type="entry name" value="EAL"/>
    <property type="match status" value="1"/>
</dbReference>
<dbReference type="Pfam" id="PF08448">
    <property type="entry name" value="PAS_4"/>
    <property type="match status" value="2"/>
</dbReference>
<dbReference type="InterPro" id="IPR052155">
    <property type="entry name" value="Biofilm_reg_signaling"/>
</dbReference>
<dbReference type="EMBL" id="BMQN01000034">
    <property type="protein sequence ID" value="GGS11330.1"/>
    <property type="molecule type" value="Genomic_DNA"/>
</dbReference>
<dbReference type="PROSITE" id="PS50883">
    <property type="entry name" value="EAL"/>
    <property type="match status" value="1"/>
</dbReference>
<dbReference type="InterPro" id="IPR035919">
    <property type="entry name" value="EAL_sf"/>
</dbReference>
<dbReference type="CDD" id="cd01949">
    <property type="entry name" value="GGDEF"/>
    <property type="match status" value="1"/>
</dbReference>
<dbReference type="SUPFAM" id="SSF55073">
    <property type="entry name" value="Nucleotide cyclase"/>
    <property type="match status" value="1"/>
</dbReference>
<dbReference type="InterPro" id="IPR001633">
    <property type="entry name" value="EAL_dom"/>
</dbReference>
<dbReference type="PROSITE" id="PS50113">
    <property type="entry name" value="PAC"/>
    <property type="match status" value="1"/>
</dbReference>
<evidence type="ECO:0000313" key="5">
    <source>
        <dbReference type="EMBL" id="GGS11330.1"/>
    </source>
</evidence>
<dbReference type="InterPro" id="IPR043128">
    <property type="entry name" value="Rev_trsase/Diguanyl_cyclase"/>
</dbReference>
<dbReference type="Proteomes" id="UP000644548">
    <property type="component" value="Unassembled WGS sequence"/>
</dbReference>
<dbReference type="NCBIfam" id="TIGR00229">
    <property type="entry name" value="sensory_box"/>
    <property type="match status" value="2"/>
</dbReference>
<organism evidence="5 6">
    <name type="scientific">Deinococcus sedimenti</name>
    <dbReference type="NCBI Taxonomy" id="1867090"/>
    <lineage>
        <taxon>Bacteria</taxon>
        <taxon>Thermotogati</taxon>
        <taxon>Deinococcota</taxon>
        <taxon>Deinococci</taxon>
        <taxon>Deinococcales</taxon>
        <taxon>Deinococcaceae</taxon>
        <taxon>Deinococcus</taxon>
    </lineage>
</organism>
<protein>
    <recommendedName>
        <fullName evidence="7">EAL domain-containing protein</fullName>
    </recommendedName>
</protein>
<dbReference type="InterPro" id="IPR029787">
    <property type="entry name" value="Nucleotide_cyclase"/>
</dbReference>
<dbReference type="SMART" id="SM00267">
    <property type="entry name" value="GGDEF"/>
    <property type="match status" value="1"/>
</dbReference>
<dbReference type="Gene3D" id="3.30.450.20">
    <property type="entry name" value="PAS domain"/>
    <property type="match status" value="3"/>
</dbReference>
<feature type="domain" description="PAS" evidence="1">
    <location>
        <begin position="13"/>
        <end position="74"/>
    </location>
</feature>
<gene>
    <name evidence="5" type="ORF">GCM10008960_41640</name>
</gene>
<dbReference type="PANTHER" id="PTHR44757:SF2">
    <property type="entry name" value="BIOFILM ARCHITECTURE MAINTENANCE PROTEIN MBAA"/>
    <property type="match status" value="1"/>
</dbReference>
<dbReference type="SMART" id="SM00052">
    <property type="entry name" value="EAL"/>
    <property type="match status" value="1"/>
</dbReference>
<sequence length="1100" mass="122444">MSEQFPMPPPHYLDVISDGYLALDHEWRYLYVNPAALNVLGRRAQELLGQVIWEVYPDTVERFGPLYRRAMHEGVEVQCEEYYPPLDLWTQLRIFPTPEGIGVLFRDVTEQKRAKQYHDNLLALNALLNAAATPDEVAHAILHSARSDWGQYGGVIALTDAAGQTLSLTHHLGYEAPLTQRWATFSTNLDLPMAHVQRTGEPLFLTAEEAHERFADLRARTGFHSLTCLPLQVNGGPVLGVLAFSYEQPRRFDQPERTFLTTLATHCAQAISRARLYEQARRNELRYRLLTEATSAFTWTSNADLWITEPQPTWSAYTGQTDEQTLGDGWLNAIHPADRPDLHRQMIEGQRQGGPFRLHARVRRADGAYRAIVSNVIPLPSPAHGGPVLMGVVQDVTEEQERAQVLAERHRLIEVLAHDTQPATLANRIIQETAGLMEAAHVALLTCSAASRDCVMLASFGTPPISPVPMQRDLLLRARGTLHDLPNHPRTHLLVLPTRSEWTAALLITLLDDLHVADPRPARLQDVAGLFGAALERAELLRNLSEREAHARSIIEALQEGVVLIQPDGNVTFLNDNARQMLRMPDNQTGRPLTELDFVDQHHLPISPERLPSSRALQGERIFGDIMGHQNGGAVTWWSVHATPLPTPVGGALQAVMSIQDVTHQINLQRELERQAARDELTGLPNRRSFAARLTAALDGSSEASLWAVLLLDLDHFKDVNDVMGHQVGDEVLEHVAARLTQLLGDQPQSMAARLSGDEFGMLIPVQSRQEAAVFADRVLQHLSEPVTVSGYDLHLAASIGVTVAPADGRTVRDLLRGADLAMYRAKGSGRNTLSLFDVELAQQRERRHQVSLELRSALERDALHLQYQPIQTLNEGRLVAVEALARWHSPVLGVVSPAEFIAVAEDTGQILKLGEWVLNAAVRQATAWWRSAGRRVRVSVNVSPLQFLHADFAQVTRAALRAAHLPAEMLQLEITESTVMRDVARTRRQCEELRAMGVRLALDDFGTGYSSLSTLHSLDFHLLKLDRSFVWGLEGDTRREALLRSVVTLAESLSMEIVAEGIETESQRRLLIELGCQLGQGFYLARPLNANDVEQVWGD</sequence>
<dbReference type="InterPro" id="IPR000014">
    <property type="entry name" value="PAS"/>
</dbReference>
<dbReference type="InterPro" id="IPR013656">
    <property type="entry name" value="PAS_4"/>
</dbReference>